<comment type="caution">
    <text evidence="12">The sequence shown here is derived from an EMBL/GenBank/DDBJ whole genome shotgun (WGS) entry which is preliminary data.</text>
</comment>
<protein>
    <recommendedName>
        <fullName evidence="3">NADH-quinone oxidoreductase subunit M</fullName>
    </recommendedName>
    <alternativeName>
        <fullName evidence="7">NADH dehydrogenase I subunit M</fullName>
    </alternativeName>
    <alternativeName>
        <fullName evidence="8">NDH-1 subunit M</fullName>
    </alternativeName>
</protein>
<dbReference type="Proteomes" id="UP000191110">
    <property type="component" value="Unassembled WGS sequence"/>
</dbReference>
<dbReference type="GO" id="GO:0016020">
    <property type="term" value="C:membrane"/>
    <property type="evidence" value="ECO:0007669"/>
    <property type="project" value="UniProtKB-SubCell"/>
</dbReference>
<evidence type="ECO:0000259" key="11">
    <source>
        <dbReference type="Pfam" id="PF00361"/>
    </source>
</evidence>
<evidence type="ECO:0000256" key="6">
    <source>
        <dbReference type="ARBA" id="ARBA00023136"/>
    </source>
</evidence>
<feature type="transmembrane region" description="Helical" evidence="10">
    <location>
        <begin position="215"/>
        <end position="237"/>
    </location>
</feature>
<feature type="transmembrane region" description="Helical" evidence="10">
    <location>
        <begin position="415"/>
        <end position="434"/>
    </location>
</feature>
<feature type="transmembrane region" description="Helical" evidence="10">
    <location>
        <begin position="37"/>
        <end position="60"/>
    </location>
</feature>
<evidence type="ECO:0000313" key="12">
    <source>
        <dbReference type="EMBL" id="OOZ38633.1"/>
    </source>
</evidence>
<dbReference type="InterPro" id="IPR003918">
    <property type="entry name" value="NADH_UbQ_OxRdtase"/>
</dbReference>
<dbReference type="GO" id="GO:0003954">
    <property type="term" value="F:NADH dehydrogenase activity"/>
    <property type="evidence" value="ECO:0007669"/>
    <property type="project" value="TreeGrafter"/>
</dbReference>
<dbReference type="InterPro" id="IPR010227">
    <property type="entry name" value="NADH_Q_OxRdtase_chainM/4"/>
</dbReference>
<reference evidence="12 13" key="1">
    <citation type="submission" date="2016-11" db="EMBL/GenBank/DDBJ databases">
        <title>Mixed transmission modes and dynamic genome evolution in an obligate animal-bacterial symbiosis.</title>
        <authorList>
            <person name="Russell S.L."/>
            <person name="Corbett-Detig R.B."/>
            <person name="Cavanaugh C.M."/>
        </authorList>
    </citation>
    <scope>NUCLEOTIDE SEQUENCE [LARGE SCALE GENOMIC DNA]</scope>
    <source>
        <strain evidence="12">Sveles-Q1</strain>
    </source>
</reference>
<name>A0A1T2L0K1_9GAMM</name>
<gene>
    <name evidence="12" type="ORF">BOW53_14820</name>
</gene>
<evidence type="ECO:0000313" key="13">
    <source>
        <dbReference type="Proteomes" id="UP000191110"/>
    </source>
</evidence>
<dbReference type="PRINTS" id="PR01437">
    <property type="entry name" value="NUOXDRDTASE4"/>
</dbReference>
<keyword evidence="6 10" id="KW-0472">Membrane</keyword>
<feature type="transmembrane region" description="Helical" evidence="10">
    <location>
        <begin position="336"/>
        <end position="356"/>
    </location>
</feature>
<evidence type="ECO:0000256" key="8">
    <source>
        <dbReference type="ARBA" id="ARBA00032798"/>
    </source>
</evidence>
<feature type="transmembrane region" description="Helical" evidence="10">
    <location>
        <begin position="12"/>
        <end position="30"/>
    </location>
</feature>
<dbReference type="InterPro" id="IPR001750">
    <property type="entry name" value="ND/Mrp_TM"/>
</dbReference>
<feature type="transmembrane region" description="Helical" evidence="10">
    <location>
        <begin position="249"/>
        <end position="270"/>
    </location>
</feature>
<dbReference type="RefSeq" id="WP_078484867.1">
    <property type="nucleotide sequence ID" value="NZ_MPRL01000078.1"/>
</dbReference>
<dbReference type="GO" id="GO:0012505">
    <property type="term" value="C:endomembrane system"/>
    <property type="evidence" value="ECO:0007669"/>
    <property type="project" value="UniProtKB-SubCell"/>
</dbReference>
<feature type="transmembrane region" description="Helical" evidence="10">
    <location>
        <begin position="80"/>
        <end position="104"/>
    </location>
</feature>
<keyword evidence="5 10" id="KW-1133">Transmembrane helix</keyword>
<comment type="subcellular location">
    <subcellularLocation>
        <location evidence="1">Endomembrane system</location>
        <topology evidence="1">Multi-pass membrane protein</topology>
    </subcellularLocation>
    <subcellularLocation>
        <location evidence="9">Membrane</location>
        <topology evidence="9">Multi-pass membrane protein</topology>
    </subcellularLocation>
</comment>
<accession>A0A1T2L0K1</accession>
<evidence type="ECO:0000256" key="7">
    <source>
        <dbReference type="ARBA" id="ARBA00031584"/>
    </source>
</evidence>
<comment type="similarity">
    <text evidence="2">Belongs to the complex I subunit 4 family.</text>
</comment>
<dbReference type="AlphaFoldDB" id="A0A1T2L0K1"/>
<organism evidence="12 13">
    <name type="scientific">Solemya pervernicosa gill symbiont</name>
    <dbReference type="NCBI Taxonomy" id="642797"/>
    <lineage>
        <taxon>Bacteria</taxon>
        <taxon>Pseudomonadati</taxon>
        <taxon>Pseudomonadota</taxon>
        <taxon>Gammaproteobacteria</taxon>
        <taxon>sulfur-oxidizing symbionts</taxon>
    </lineage>
</organism>
<keyword evidence="4 9" id="KW-0812">Transmembrane</keyword>
<feature type="transmembrane region" description="Helical" evidence="10">
    <location>
        <begin position="282"/>
        <end position="301"/>
    </location>
</feature>
<dbReference type="OrthoDB" id="9768329at2"/>
<evidence type="ECO:0000256" key="4">
    <source>
        <dbReference type="ARBA" id="ARBA00022692"/>
    </source>
</evidence>
<proteinExistence type="inferred from homology"/>
<sequence>MLDTVTNDFPILSLMIVSLPVAALLIWLTPDPLRARWIALTAALFDLVLSLIAVAQFNPANSGFQLVERHSWIPTLNVDYLIGVDGISILFLPLTVLLFIGVILASWNTTRTLPRLYFMLLMVLESSVIGIFCALDTMLFFLFWELTLIPTYFLISLWGVGPNRRYAAVKYTLFMMATGVPMLFGFLVLAFNHTGASGLVFDYQTLLSTPLPAELQTAVFFLLLVGFAAKAGVVPFHSWLPTVAMEGPAAITAIMVGLKLGLYGLIRFTIPLAPEAAHEFHWLLAGLGISGVIYGAILALAQSNLRRMLAFSSISHAGLVVLGIASLEIIGLQGALFQLLNFVVLAGGIFLLTGYLHQRIGSTDYASLGGVAKSMPLLAAFYFLFGIAGMGVPGTNGFAAEHAILISVLDAHTGTGLAALFGLILGAGYFLTIYRQAFLGPVQSTVVADSLDLKRRELTIIMVMALLIIGAGLYPNGVYDLTRSASEAWVSGVTLQAGS</sequence>
<evidence type="ECO:0000256" key="9">
    <source>
        <dbReference type="RuleBase" id="RU000320"/>
    </source>
</evidence>
<evidence type="ECO:0000256" key="5">
    <source>
        <dbReference type="ARBA" id="ARBA00022989"/>
    </source>
</evidence>
<evidence type="ECO:0000256" key="10">
    <source>
        <dbReference type="SAM" id="Phobius"/>
    </source>
</evidence>
<feature type="transmembrane region" description="Helical" evidence="10">
    <location>
        <begin position="141"/>
        <end position="161"/>
    </location>
</feature>
<dbReference type="Pfam" id="PF00361">
    <property type="entry name" value="Proton_antipo_M"/>
    <property type="match status" value="1"/>
</dbReference>
<feature type="transmembrane region" description="Helical" evidence="10">
    <location>
        <begin position="458"/>
        <end position="474"/>
    </location>
</feature>
<keyword evidence="13" id="KW-1185">Reference proteome</keyword>
<feature type="transmembrane region" description="Helical" evidence="10">
    <location>
        <begin position="173"/>
        <end position="195"/>
    </location>
</feature>
<dbReference type="NCBIfam" id="TIGR01972">
    <property type="entry name" value="NDH_I_M"/>
    <property type="match status" value="1"/>
</dbReference>
<dbReference type="GO" id="GO:0042773">
    <property type="term" value="P:ATP synthesis coupled electron transport"/>
    <property type="evidence" value="ECO:0007669"/>
    <property type="project" value="InterPro"/>
</dbReference>
<feature type="transmembrane region" description="Helical" evidence="10">
    <location>
        <begin position="377"/>
        <end position="395"/>
    </location>
</feature>
<feature type="transmembrane region" description="Helical" evidence="10">
    <location>
        <begin position="116"/>
        <end position="135"/>
    </location>
</feature>
<dbReference type="EMBL" id="MPRL01000078">
    <property type="protein sequence ID" value="OOZ38633.1"/>
    <property type="molecule type" value="Genomic_DNA"/>
</dbReference>
<feature type="domain" description="NADH:quinone oxidoreductase/Mrp antiporter transmembrane" evidence="11">
    <location>
        <begin position="134"/>
        <end position="422"/>
    </location>
</feature>
<evidence type="ECO:0000256" key="1">
    <source>
        <dbReference type="ARBA" id="ARBA00004127"/>
    </source>
</evidence>
<evidence type="ECO:0000256" key="3">
    <source>
        <dbReference type="ARBA" id="ARBA00019906"/>
    </source>
</evidence>
<dbReference type="PANTHER" id="PTHR43507">
    <property type="entry name" value="NADH-UBIQUINONE OXIDOREDUCTASE CHAIN 4"/>
    <property type="match status" value="1"/>
</dbReference>
<dbReference type="PANTHER" id="PTHR43507:SF1">
    <property type="entry name" value="NADH-UBIQUINONE OXIDOREDUCTASE CHAIN 4"/>
    <property type="match status" value="1"/>
</dbReference>
<dbReference type="GO" id="GO:0008137">
    <property type="term" value="F:NADH dehydrogenase (ubiquinone) activity"/>
    <property type="evidence" value="ECO:0007669"/>
    <property type="project" value="InterPro"/>
</dbReference>
<evidence type="ECO:0000256" key="2">
    <source>
        <dbReference type="ARBA" id="ARBA00009025"/>
    </source>
</evidence>
<feature type="transmembrane region" description="Helical" evidence="10">
    <location>
        <begin position="308"/>
        <end position="330"/>
    </location>
</feature>
<dbReference type="GO" id="GO:0015990">
    <property type="term" value="P:electron transport coupled proton transport"/>
    <property type="evidence" value="ECO:0007669"/>
    <property type="project" value="TreeGrafter"/>
</dbReference>
<dbReference type="GO" id="GO:0048039">
    <property type="term" value="F:ubiquinone binding"/>
    <property type="evidence" value="ECO:0007669"/>
    <property type="project" value="TreeGrafter"/>
</dbReference>